<dbReference type="CDD" id="cd00112">
    <property type="entry name" value="LDLa"/>
    <property type="match status" value="1"/>
</dbReference>
<dbReference type="PROSITE" id="PS01186">
    <property type="entry name" value="EGF_2"/>
    <property type="match status" value="2"/>
</dbReference>
<dbReference type="SMART" id="SM00192">
    <property type="entry name" value="LDLa"/>
    <property type="match status" value="1"/>
</dbReference>
<dbReference type="InterPro" id="IPR036772">
    <property type="entry name" value="SRCR-like_dom_sf"/>
</dbReference>
<feature type="disulfide bond" evidence="13">
    <location>
        <begin position="265"/>
        <end position="283"/>
    </location>
</feature>
<accession>A0AA35XCC2</accession>
<keyword evidence="9" id="KW-0472">Membrane</keyword>
<dbReference type="SUPFAM" id="SSF141072">
    <property type="entry name" value="CalX-like"/>
    <property type="match status" value="2"/>
</dbReference>
<evidence type="ECO:0000313" key="19">
    <source>
        <dbReference type="EMBL" id="CAI8047186.1"/>
    </source>
</evidence>
<dbReference type="GO" id="GO:0006508">
    <property type="term" value="P:proteolysis"/>
    <property type="evidence" value="ECO:0007669"/>
    <property type="project" value="UniProtKB-KW"/>
</dbReference>
<protein>
    <submittedName>
        <fullName evidence="19">Deleted in malignant brain tumors 1 protein</fullName>
    </submittedName>
</protein>
<keyword evidence="10 14" id="KW-1015">Disulfide bond</keyword>
<keyword evidence="20" id="KW-1185">Reference proteome</keyword>
<dbReference type="GO" id="GO:0016020">
    <property type="term" value="C:membrane"/>
    <property type="evidence" value="ECO:0007669"/>
    <property type="project" value="InterPro"/>
</dbReference>
<dbReference type="SUPFAM" id="SSF57196">
    <property type="entry name" value="EGF/Laminin"/>
    <property type="match status" value="1"/>
</dbReference>
<dbReference type="Gene3D" id="4.10.400.10">
    <property type="entry name" value="Low-density Lipoprotein Receptor"/>
    <property type="match status" value="1"/>
</dbReference>
<evidence type="ECO:0000256" key="10">
    <source>
        <dbReference type="ARBA" id="ARBA00023157"/>
    </source>
</evidence>
<evidence type="ECO:0000256" key="14">
    <source>
        <dbReference type="PROSITE-ProRule" id="PRU00196"/>
    </source>
</evidence>
<evidence type="ECO:0000256" key="4">
    <source>
        <dbReference type="ARBA" id="ARBA00022729"/>
    </source>
</evidence>
<dbReference type="InterPro" id="IPR003644">
    <property type="entry name" value="Calx_beta"/>
</dbReference>
<dbReference type="InterPro" id="IPR035976">
    <property type="entry name" value="Sushi/SCR/CCP_sf"/>
</dbReference>
<dbReference type="InterPro" id="IPR002172">
    <property type="entry name" value="LDrepeatLR_classA_rpt"/>
</dbReference>
<dbReference type="AlphaFoldDB" id="A0AA35XCC2"/>
<evidence type="ECO:0000256" key="5">
    <source>
        <dbReference type="ARBA" id="ARBA00022737"/>
    </source>
</evidence>
<dbReference type="GO" id="GO:0005509">
    <property type="term" value="F:calcium ion binding"/>
    <property type="evidence" value="ECO:0007669"/>
    <property type="project" value="InterPro"/>
</dbReference>
<comment type="caution">
    <text evidence="14">Lacks conserved residue(s) required for the propagation of feature annotation.</text>
</comment>
<dbReference type="InterPro" id="IPR018097">
    <property type="entry name" value="EGF_Ca-bd_CS"/>
</dbReference>
<gene>
    <name evidence="19" type="ORF">GBAR_LOCUS26081</name>
</gene>
<dbReference type="PROSITE" id="PS50068">
    <property type="entry name" value="LDLRA_2"/>
    <property type="match status" value="1"/>
</dbReference>
<dbReference type="GO" id="GO:0007154">
    <property type="term" value="P:cell communication"/>
    <property type="evidence" value="ECO:0007669"/>
    <property type="project" value="InterPro"/>
</dbReference>
<dbReference type="Pfam" id="PF00057">
    <property type="entry name" value="Ldl_recept_a"/>
    <property type="match status" value="1"/>
</dbReference>
<keyword evidence="11" id="KW-0325">Glycoprotein</keyword>
<evidence type="ECO:0000256" key="2">
    <source>
        <dbReference type="ARBA" id="ARBA00022670"/>
    </source>
</evidence>
<keyword evidence="5" id="KW-0677">Repeat</keyword>
<dbReference type="PROSITE" id="PS01187">
    <property type="entry name" value="EGF_CA"/>
    <property type="match status" value="1"/>
</dbReference>
<organism evidence="19 20">
    <name type="scientific">Geodia barretti</name>
    <name type="common">Barrett's horny sponge</name>
    <dbReference type="NCBI Taxonomy" id="519541"/>
    <lineage>
        <taxon>Eukaryota</taxon>
        <taxon>Metazoa</taxon>
        <taxon>Porifera</taxon>
        <taxon>Demospongiae</taxon>
        <taxon>Heteroscleromorpha</taxon>
        <taxon>Tetractinellida</taxon>
        <taxon>Astrophorina</taxon>
        <taxon>Geodiidae</taxon>
        <taxon>Geodia</taxon>
    </lineage>
</organism>
<feature type="domain" description="Sushi" evidence="18">
    <location>
        <begin position="527"/>
        <end position="584"/>
    </location>
</feature>
<keyword evidence="8" id="KW-0106">Calcium</keyword>
<evidence type="ECO:0000259" key="18">
    <source>
        <dbReference type="PROSITE" id="PS50923"/>
    </source>
</evidence>
<dbReference type="PROSITE" id="PS00022">
    <property type="entry name" value="EGF_1"/>
    <property type="match status" value="1"/>
</dbReference>
<dbReference type="InterPro" id="IPR000152">
    <property type="entry name" value="EGF-type_Asp/Asn_hydroxyl_site"/>
</dbReference>
<dbReference type="PRINTS" id="PR00258">
    <property type="entry name" value="SPERACTRCPTR"/>
</dbReference>
<keyword evidence="9" id="KW-1133">Transmembrane helix</keyword>
<keyword evidence="6" id="KW-0378">Hydrolase</keyword>
<dbReference type="PANTHER" id="PTHR48071">
    <property type="entry name" value="SRCR DOMAIN-CONTAINING PROTEIN"/>
    <property type="match status" value="1"/>
</dbReference>
<feature type="domain" description="EGF-like" evidence="16">
    <location>
        <begin position="98"/>
        <end position="137"/>
    </location>
</feature>
<evidence type="ECO:0000256" key="8">
    <source>
        <dbReference type="ARBA" id="ARBA00022837"/>
    </source>
</evidence>
<dbReference type="InterPro" id="IPR001881">
    <property type="entry name" value="EGF-like_Ca-bd_dom"/>
</dbReference>
<dbReference type="Gene3D" id="2.10.70.10">
    <property type="entry name" value="Complement Module, domain 1"/>
    <property type="match status" value="1"/>
</dbReference>
<keyword evidence="3" id="KW-0812">Transmembrane</keyword>
<evidence type="ECO:0000256" key="13">
    <source>
        <dbReference type="PROSITE-ProRule" id="PRU00124"/>
    </source>
</evidence>
<dbReference type="Pfam" id="PF03160">
    <property type="entry name" value="Calx-beta"/>
    <property type="match status" value="2"/>
</dbReference>
<dbReference type="SMART" id="SM00179">
    <property type="entry name" value="EGF_CA"/>
    <property type="match status" value="1"/>
</dbReference>
<dbReference type="InterPro" id="IPR000436">
    <property type="entry name" value="Sushi_SCR_CCP_dom"/>
</dbReference>
<dbReference type="Proteomes" id="UP001174909">
    <property type="component" value="Unassembled WGS sequence"/>
</dbReference>
<dbReference type="SMART" id="SM00032">
    <property type="entry name" value="CCP"/>
    <property type="match status" value="1"/>
</dbReference>
<dbReference type="PANTHER" id="PTHR48071:SF18">
    <property type="entry name" value="DELETED IN MALIGNANT BRAIN TUMORS 1 PROTEIN-RELATED"/>
    <property type="match status" value="1"/>
</dbReference>
<dbReference type="SUPFAM" id="SSF57535">
    <property type="entry name" value="Complement control module/SCR domain"/>
    <property type="match status" value="1"/>
</dbReference>
<dbReference type="SUPFAM" id="SSF57424">
    <property type="entry name" value="LDL receptor-like module"/>
    <property type="match status" value="1"/>
</dbReference>
<feature type="disulfide bond" evidence="13">
    <location>
        <begin position="277"/>
        <end position="292"/>
    </location>
</feature>
<dbReference type="FunFam" id="2.10.25.10:FF:000038">
    <property type="entry name" value="Fibrillin 2"/>
    <property type="match status" value="1"/>
</dbReference>
<keyword evidence="7" id="KW-0720">Serine protease</keyword>
<sequence length="661" mass="70242">MSETLVDNNRPFGIASVGRELSKGTTCNFILTYRMSVGNGNVQYADKLSSCTVGGGSEGDECSIDRVCTFSNGTQGVEEGLCTECSCSEGYSGTACENINECAERKACDDNADCVDTDGSYWCQCLPGFQGDGYNCTDPCEDGQLRLVNGTTTTEGRVEICFNNTWGTVCDDFWDNRAASVVCNQLGISPSFGEAYSGARYGQGQGPIYLDDVECFGDEESLLNCSHRGIGVHNCYHGEDAGVLCIVGVPISPGGECDGDVVFNCGDGSCYPISFVCDGYPDCRDGSDEDNCDIFKLTTPCELSLYEGGKENFTFCLTVTEDVENFTLFRQFSIESFTVSGDSAKDGVDHTFSNQTITFAGNYSLGDSECAVVNVTTIDDNIVEGTEVISVFITPGPIVASIFIIDNDYLEVGFESESLSVSESAGGVEIAVRAFPNENGNIPDIGKPFGLRVTSKVGSAVAGMDYQRVLSTVYFRPGENPVSVLQISIIDDGLKEDNEEFALGLTSFDLPVVLVNSVLKVVLNDDDGCPDLKAPADGSVHYTSSDVGSRANYSCNEGYALVGMSNRVCQNDGTWSGQPPLCQSEVCTVELDGQIEVTGNSATYSFSGVGTGISGYICRLDGVVLPDCLGPLTGLSPGLHRLRVVPVGCSVNEGATFRFAV</sequence>
<evidence type="ECO:0000313" key="20">
    <source>
        <dbReference type="Proteomes" id="UP001174909"/>
    </source>
</evidence>
<evidence type="ECO:0000259" key="16">
    <source>
        <dbReference type="PROSITE" id="PS50026"/>
    </source>
</evidence>
<dbReference type="SMART" id="SM00237">
    <property type="entry name" value="Calx_beta"/>
    <property type="match status" value="1"/>
</dbReference>
<dbReference type="Gene3D" id="2.60.40.2030">
    <property type="match status" value="2"/>
</dbReference>
<dbReference type="FunFam" id="3.10.250.10:FF:000006">
    <property type="entry name" value="neurotrypsin isoform X2"/>
    <property type="match status" value="1"/>
</dbReference>
<dbReference type="CDD" id="cd00033">
    <property type="entry name" value="CCP"/>
    <property type="match status" value="1"/>
</dbReference>
<dbReference type="SMART" id="SM00181">
    <property type="entry name" value="EGF"/>
    <property type="match status" value="3"/>
</dbReference>
<dbReference type="CDD" id="cd00054">
    <property type="entry name" value="EGF_CA"/>
    <property type="match status" value="1"/>
</dbReference>
<comment type="caution">
    <text evidence="19">The sequence shown here is derived from an EMBL/GenBank/DDBJ whole genome shotgun (WGS) entry which is preliminary data.</text>
</comment>
<name>A0AA35XCC2_GEOBA</name>
<evidence type="ECO:0000256" key="6">
    <source>
        <dbReference type="ARBA" id="ARBA00022801"/>
    </source>
</evidence>
<dbReference type="SUPFAM" id="SSF56487">
    <property type="entry name" value="SRCR-like"/>
    <property type="match status" value="1"/>
</dbReference>
<dbReference type="Gene3D" id="2.10.25.10">
    <property type="entry name" value="Laminin"/>
    <property type="match status" value="1"/>
</dbReference>
<dbReference type="Gene3D" id="3.10.250.10">
    <property type="entry name" value="SRCR-like domain"/>
    <property type="match status" value="1"/>
</dbReference>
<dbReference type="Pfam" id="PF00084">
    <property type="entry name" value="Sushi"/>
    <property type="match status" value="1"/>
</dbReference>
<feature type="disulfide bond" evidence="15">
    <location>
        <begin position="555"/>
        <end position="582"/>
    </location>
</feature>
<dbReference type="PROSITE" id="PS00010">
    <property type="entry name" value="ASX_HYDROXYL"/>
    <property type="match status" value="1"/>
</dbReference>
<dbReference type="PROSITE" id="PS50923">
    <property type="entry name" value="SUSHI"/>
    <property type="match status" value="1"/>
</dbReference>
<dbReference type="SMART" id="SM00202">
    <property type="entry name" value="SR"/>
    <property type="match status" value="1"/>
</dbReference>
<evidence type="ECO:0000259" key="17">
    <source>
        <dbReference type="PROSITE" id="PS50287"/>
    </source>
</evidence>
<dbReference type="PROSITE" id="PS50287">
    <property type="entry name" value="SRCR_2"/>
    <property type="match status" value="1"/>
</dbReference>
<keyword evidence="15" id="KW-0768">Sushi</keyword>
<dbReference type="EMBL" id="CASHTH010003618">
    <property type="protein sequence ID" value="CAI8047186.1"/>
    <property type="molecule type" value="Genomic_DNA"/>
</dbReference>
<evidence type="ECO:0000256" key="15">
    <source>
        <dbReference type="PROSITE-ProRule" id="PRU00302"/>
    </source>
</evidence>
<keyword evidence="1 12" id="KW-0245">EGF-like domain</keyword>
<evidence type="ECO:0000256" key="1">
    <source>
        <dbReference type="ARBA" id="ARBA00022536"/>
    </source>
</evidence>
<feature type="domain" description="SRCR" evidence="17">
    <location>
        <begin position="145"/>
        <end position="246"/>
    </location>
</feature>
<dbReference type="InterPro" id="IPR000742">
    <property type="entry name" value="EGF"/>
</dbReference>
<proteinExistence type="predicted"/>
<reference evidence="19" key="1">
    <citation type="submission" date="2023-03" db="EMBL/GenBank/DDBJ databases">
        <authorList>
            <person name="Steffen K."/>
            <person name="Cardenas P."/>
        </authorList>
    </citation>
    <scope>NUCLEOTIDE SEQUENCE</scope>
</reference>
<dbReference type="GO" id="GO:0008236">
    <property type="term" value="F:serine-type peptidase activity"/>
    <property type="evidence" value="ECO:0007669"/>
    <property type="project" value="UniProtKB-KW"/>
</dbReference>
<keyword evidence="4" id="KW-0732">Signal</keyword>
<evidence type="ECO:0000256" key="12">
    <source>
        <dbReference type="PROSITE-ProRule" id="PRU00076"/>
    </source>
</evidence>
<feature type="disulfide bond" evidence="14">
    <location>
        <begin position="215"/>
        <end position="225"/>
    </location>
</feature>
<keyword evidence="2" id="KW-0645">Protease</keyword>
<evidence type="ECO:0000256" key="3">
    <source>
        <dbReference type="ARBA" id="ARBA00022692"/>
    </source>
</evidence>
<dbReference type="PROSITE" id="PS50026">
    <property type="entry name" value="EGF_3"/>
    <property type="match status" value="1"/>
</dbReference>
<dbReference type="Pfam" id="PF00530">
    <property type="entry name" value="SRCR"/>
    <property type="match status" value="1"/>
</dbReference>
<dbReference type="PROSITE" id="PS00420">
    <property type="entry name" value="SRCR_1"/>
    <property type="match status" value="1"/>
</dbReference>
<evidence type="ECO:0000256" key="7">
    <source>
        <dbReference type="ARBA" id="ARBA00022825"/>
    </source>
</evidence>
<dbReference type="InterPro" id="IPR001190">
    <property type="entry name" value="SRCR"/>
</dbReference>
<dbReference type="InterPro" id="IPR036055">
    <property type="entry name" value="LDL_receptor-like_sf"/>
</dbReference>
<dbReference type="Pfam" id="PF12947">
    <property type="entry name" value="EGF_3"/>
    <property type="match status" value="1"/>
</dbReference>
<evidence type="ECO:0000256" key="9">
    <source>
        <dbReference type="ARBA" id="ARBA00022989"/>
    </source>
</evidence>
<dbReference type="InterPro" id="IPR038081">
    <property type="entry name" value="CalX-like_sf"/>
</dbReference>
<evidence type="ECO:0000256" key="11">
    <source>
        <dbReference type="ARBA" id="ARBA00023180"/>
    </source>
</evidence>
<dbReference type="InterPro" id="IPR024731">
    <property type="entry name" value="NELL2-like_EGF"/>
</dbReference>